<feature type="binding site" evidence="4">
    <location>
        <position position="227"/>
    </location>
    <ligand>
        <name>a divalent metal cation</name>
        <dbReference type="ChEBI" id="CHEBI:60240"/>
        <label>1</label>
    </ligand>
</feature>
<name>A0A1G6JJA5_9FIRM</name>
<dbReference type="GO" id="GO:0046872">
    <property type="term" value="F:metal ion binding"/>
    <property type="evidence" value="ECO:0007669"/>
    <property type="project" value="UniProtKB-KW"/>
</dbReference>
<keyword evidence="6" id="KW-1185">Reference proteome</keyword>
<feature type="binding site" evidence="4">
    <location>
        <position position="105"/>
    </location>
    <ligand>
        <name>a divalent metal cation</name>
        <dbReference type="ChEBI" id="CHEBI:60240"/>
        <label>1</label>
    </ligand>
</feature>
<dbReference type="Gene3D" id="3.40.1390.30">
    <property type="entry name" value="NIF3 (NGG1p interacting factor 3)-like"/>
    <property type="match status" value="2"/>
</dbReference>
<evidence type="ECO:0000256" key="2">
    <source>
        <dbReference type="ARBA" id="ARBA00022112"/>
    </source>
</evidence>
<dbReference type="EMBL" id="FMYW01000003">
    <property type="protein sequence ID" value="SDC18804.1"/>
    <property type="molecule type" value="Genomic_DNA"/>
</dbReference>
<dbReference type="Pfam" id="PF01784">
    <property type="entry name" value="DUF34_NIF3"/>
    <property type="match status" value="1"/>
</dbReference>
<dbReference type="Proteomes" id="UP000198943">
    <property type="component" value="Unassembled WGS sequence"/>
</dbReference>
<reference evidence="6" key="1">
    <citation type="submission" date="2016-10" db="EMBL/GenBank/DDBJ databases">
        <authorList>
            <person name="Varghese N."/>
            <person name="Submissions S."/>
        </authorList>
    </citation>
    <scope>NUCLEOTIDE SEQUENCE [LARGE SCALE GENOMIC DNA]</scope>
    <source>
        <strain evidence="6">DSM 11005</strain>
    </source>
</reference>
<proteinExistence type="inferred from homology"/>
<evidence type="ECO:0000313" key="5">
    <source>
        <dbReference type="EMBL" id="SDC18804.1"/>
    </source>
</evidence>
<feature type="binding site" evidence="4">
    <location>
        <position position="66"/>
    </location>
    <ligand>
        <name>a divalent metal cation</name>
        <dbReference type="ChEBI" id="CHEBI:60240"/>
        <label>1</label>
    </ligand>
</feature>
<dbReference type="InterPro" id="IPR002678">
    <property type="entry name" value="DUF34/NIF3"/>
</dbReference>
<evidence type="ECO:0000256" key="1">
    <source>
        <dbReference type="ARBA" id="ARBA00006964"/>
    </source>
</evidence>
<keyword evidence="3 4" id="KW-0479">Metal-binding</keyword>
<protein>
    <recommendedName>
        <fullName evidence="2">GTP cyclohydrolase 1 type 2 homolog</fullName>
    </recommendedName>
</protein>
<evidence type="ECO:0000256" key="4">
    <source>
        <dbReference type="PIRSR" id="PIRSR602678-1"/>
    </source>
</evidence>
<dbReference type="SUPFAM" id="SSF102705">
    <property type="entry name" value="NIF3 (NGG1p interacting factor 3)-like"/>
    <property type="match status" value="1"/>
</dbReference>
<dbReference type="RefSeq" id="WP_093729588.1">
    <property type="nucleotide sequence ID" value="NZ_FMYW01000003.1"/>
</dbReference>
<evidence type="ECO:0000256" key="3">
    <source>
        <dbReference type="ARBA" id="ARBA00022723"/>
    </source>
</evidence>
<gene>
    <name evidence="5" type="ORF">SAMN04487864_103147</name>
</gene>
<dbReference type="GO" id="GO:0005737">
    <property type="term" value="C:cytoplasm"/>
    <property type="evidence" value="ECO:0007669"/>
    <property type="project" value="TreeGrafter"/>
</dbReference>
<dbReference type="FunFam" id="3.40.1390.30:FF:000001">
    <property type="entry name" value="GTP cyclohydrolase 1 type 2"/>
    <property type="match status" value="1"/>
</dbReference>
<dbReference type="OrthoDB" id="9792792at2"/>
<evidence type="ECO:0000313" key="6">
    <source>
        <dbReference type="Proteomes" id="UP000198943"/>
    </source>
</evidence>
<dbReference type="NCBIfam" id="TIGR00486">
    <property type="entry name" value="YbgI_SA1388"/>
    <property type="match status" value="1"/>
</dbReference>
<dbReference type="InterPro" id="IPR036069">
    <property type="entry name" value="DUF34/NIF3_sf"/>
</dbReference>
<dbReference type="PANTHER" id="PTHR13799:SF14">
    <property type="entry name" value="GTP CYCLOHYDROLASE 1 TYPE 2 HOMOLOG"/>
    <property type="match status" value="1"/>
</dbReference>
<comment type="similarity">
    <text evidence="1">Belongs to the GTP cyclohydrolase I type 2/NIF3 family.</text>
</comment>
<feature type="binding site" evidence="4">
    <location>
        <position position="67"/>
    </location>
    <ligand>
        <name>a divalent metal cation</name>
        <dbReference type="ChEBI" id="CHEBI:60240"/>
        <label>1</label>
    </ligand>
</feature>
<sequence length="263" mass="28536">MFILVKDIVKIMSEMAPARLAEDWDNVGLQVGRCEKEVRVILCALDFSAEVLEQAAQLHADIIVTHHPAIFHGIKKLTDLDWRTALLLEAARQDIAVFSAHTNLDSVAGGVNDVLATLLELENVNGFSGDDTLEGIGRIGVLKQPMDITAFAEKVKSVLKLNHVTVIPADRPVHKVAVCGGSGMDFLDCAAEAGADTYVTGDVKYHDAQDAKGKHINLIDATHQGTELPVVNELADRLALRLSREGYTAKVLVAKETKLMQIV</sequence>
<organism evidence="5 6">
    <name type="scientific">Succiniclasticum ruminis</name>
    <dbReference type="NCBI Taxonomy" id="40841"/>
    <lineage>
        <taxon>Bacteria</taxon>
        <taxon>Bacillati</taxon>
        <taxon>Bacillota</taxon>
        <taxon>Negativicutes</taxon>
        <taxon>Acidaminococcales</taxon>
        <taxon>Acidaminococcaceae</taxon>
        <taxon>Succiniclasticum</taxon>
    </lineage>
</organism>
<feature type="binding site" evidence="4">
    <location>
        <position position="223"/>
    </location>
    <ligand>
        <name>a divalent metal cation</name>
        <dbReference type="ChEBI" id="CHEBI:60240"/>
        <label>1</label>
    </ligand>
</feature>
<dbReference type="AlphaFoldDB" id="A0A1G6JJA5"/>
<accession>A0A1G6JJA5</accession>
<dbReference type="PANTHER" id="PTHR13799">
    <property type="entry name" value="NGG1 INTERACTING FACTOR 3"/>
    <property type="match status" value="1"/>
</dbReference>